<evidence type="ECO:0000313" key="3">
    <source>
        <dbReference type="Proteomes" id="UP000225706"/>
    </source>
</evidence>
<dbReference type="Proteomes" id="UP000225706">
    <property type="component" value="Unassembled WGS sequence"/>
</dbReference>
<sequence>MLSLSVLGVLTRLVPSFKDELNMVHVKRPASCCLLFIHVFLIGIVVKDAGTNVINDCDNTNSCLETYPDIYYALASDENSFKIESALYPLKKPSSVRVFVNLYGKNGSNSADNSTSDVTNYTWSLNCLYATFPAVFLEFLSLGSILVTPRTQELNIKIPYFCCNVSTKDRRRMTEDVLASLQDLAVNPSLRDARMNSAQCVTEGHFVDMEATGRSHYLRALLWCSIISDMLLSPVIFYFIWAYLERLCICSAGFLGLCFAVAGPALAGRSFYGGQTADDFLKTTLLSVIGLASWLYFKSRKRSSDSSQCIEAVQEAAAAAGTVLGGNETDALTDGAGKESILLN</sequence>
<name>A0A2B4RFC5_STYPI</name>
<proteinExistence type="predicted"/>
<dbReference type="OrthoDB" id="10497237at2759"/>
<feature type="transmembrane region" description="Helical" evidence="1">
    <location>
        <begin position="280"/>
        <end position="297"/>
    </location>
</feature>
<keyword evidence="1" id="KW-0472">Membrane</keyword>
<evidence type="ECO:0000313" key="2">
    <source>
        <dbReference type="EMBL" id="PFX15190.1"/>
    </source>
</evidence>
<keyword evidence="1" id="KW-1133">Transmembrane helix</keyword>
<feature type="transmembrane region" description="Helical" evidence="1">
    <location>
        <begin position="220"/>
        <end position="240"/>
    </location>
</feature>
<protein>
    <submittedName>
        <fullName evidence="2">Uncharacterized protein</fullName>
    </submittedName>
</protein>
<feature type="transmembrane region" description="Helical" evidence="1">
    <location>
        <begin position="247"/>
        <end position="268"/>
    </location>
</feature>
<evidence type="ECO:0000256" key="1">
    <source>
        <dbReference type="SAM" id="Phobius"/>
    </source>
</evidence>
<keyword evidence="3" id="KW-1185">Reference proteome</keyword>
<dbReference type="EMBL" id="LSMT01000675">
    <property type="protein sequence ID" value="PFX15190.1"/>
    <property type="molecule type" value="Genomic_DNA"/>
</dbReference>
<keyword evidence="1" id="KW-0812">Transmembrane</keyword>
<reference evidence="3" key="1">
    <citation type="journal article" date="2017" name="bioRxiv">
        <title>Comparative analysis of the genomes of Stylophora pistillata and Acropora digitifera provides evidence for extensive differences between species of corals.</title>
        <authorList>
            <person name="Voolstra C.R."/>
            <person name="Li Y."/>
            <person name="Liew Y.J."/>
            <person name="Baumgarten S."/>
            <person name="Zoccola D."/>
            <person name="Flot J.-F."/>
            <person name="Tambutte S."/>
            <person name="Allemand D."/>
            <person name="Aranda M."/>
        </authorList>
    </citation>
    <scope>NUCLEOTIDE SEQUENCE [LARGE SCALE GENOMIC DNA]</scope>
</reference>
<dbReference type="AlphaFoldDB" id="A0A2B4RFC5"/>
<comment type="caution">
    <text evidence="2">The sequence shown here is derived from an EMBL/GenBank/DDBJ whole genome shotgun (WGS) entry which is preliminary data.</text>
</comment>
<accession>A0A2B4RFC5</accession>
<organism evidence="2 3">
    <name type="scientific">Stylophora pistillata</name>
    <name type="common">Smooth cauliflower coral</name>
    <dbReference type="NCBI Taxonomy" id="50429"/>
    <lineage>
        <taxon>Eukaryota</taxon>
        <taxon>Metazoa</taxon>
        <taxon>Cnidaria</taxon>
        <taxon>Anthozoa</taxon>
        <taxon>Hexacorallia</taxon>
        <taxon>Scleractinia</taxon>
        <taxon>Astrocoeniina</taxon>
        <taxon>Pocilloporidae</taxon>
        <taxon>Stylophora</taxon>
    </lineage>
</organism>
<gene>
    <name evidence="2" type="ORF">AWC38_SpisGene20600</name>
</gene>